<proteinExistence type="predicted"/>
<sequence length="291" mass="33574">MNLLSKNVSYGIIALTFCFCSCNNEDDVNLSDSVSGKLVSITSNVADLDAQDPSDYINQFEYSNQKLENWHYAIGQMGLITNIFYNDDLISEIYYGTGIENLGYQFQYDESSNLIRISGSEVNLIFDYTIEYNGNQAILNDQLGSENIIVFLTQENKISKFTYDDGVEVEFNYNNGNLRSIKRNDTNNNVVWEVTYTHDNFKNPYSNDSFKNLASVFQWISVCGNSDQFLRTKEFLILQNKNNITNVDFDGQSPNQYFIKDQSYQYTYYQNGYPATKHLVDLDSSIEYIYE</sequence>
<evidence type="ECO:0000313" key="2">
    <source>
        <dbReference type="Proteomes" id="UP000515514"/>
    </source>
</evidence>
<name>A0A7G8PW43_9FLAO</name>
<dbReference type="RefSeq" id="WP_186988301.1">
    <property type="nucleotide sequence ID" value="NZ_CP052909.1"/>
</dbReference>
<dbReference type="EMBL" id="CP052909">
    <property type="protein sequence ID" value="QNJ98559.1"/>
    <property type="molecule type" value="Genomic_DNA"/>
</dbReference>
<organism evidence="1 2">
    <name type="scientific">Constantimarinum furrinae</name>
    <dbReference type="NCBI Taxonomy" id="2562285"/>
    <lineage>
        <taxon>Bacteria</taxon>
        <taxon>Pseudomonadati</taxon>
        <taxon>Bacteroidota</taxon>
        <taxon>Flavobacteriia</taxon>
        <taxon>Flavobacteriales</taxon>
        <taxon>Flavobacteriaceae</taxon>
        <taxon>Altibacter/Constantimarinum group</taxon>
        <taxon>Constantimarinum</taxon>
    </lineage>
</organism>
<dbReference type="Proteomes" id="UP000515514">
    <property type="component" value="Chromosome"/>
</dbReference>
<protein>
    <submittedName>
        <fullName evidence="1">Uncharacterized protein</fullName>
    </submittedName>
</protein>
<evidence type="ECO:0000313" key="1">
    <source>
        <dbReference type="EMBL" id="QNJ98559.1"/>
    </source>
</evidence>
<dbReference type="AlphaFoldDB" id="A0A7G8PW43"/>
<keyword evidence="2" id="KW-1185">Reference proteome</keyword>
<gene>
    <name evidence="1" type="ORF">ALE3EI_2012</name>
</gene>
<reference evidence="1 2" key="1">
    <citation type="submission" date="2020-04" db="EMBL/GenBank/DDBJ databases">
        <title>Genome sequence of Altibacter aquimarinus strain ALE3EI.</title>
        <authorList>
            <person name="Oh H.-M."/>
            <person name="Jang D."/>
        </authorList>
    </citation>
    <scope>NUCLEOTIDE SEQUENCE [LARGE SCALE GENOMIC DNA]</scope>
    <source>
        <strain evidence="1 2">ALE3EI</strain>
    </source>
</reference>
<dbReference type="KEGG" id="alti:ALE3EI_2012"/>
<accession>A0A7G8PW43</accession>